<protein>
    <submittedName>
        <fullName evidence="2">DUF2291 family protein</fullName>
    </submittedName>
</protein>
<feature type="chain" id="PRO_5047221385" evidence="1">
    <location>
        <begin position="21"/>
        <end position="204"/>
    </location>
</feature>
<name>A0ABU9G5D5_9GAMM</name>
<dbReference type="RefSeq" id="WP_341567390.1">
    <property type="nucleotide sequence ID" value="NZ_JBAKAR010000008.1"/>
</dbReference>
<dbReference type="EMBL" id="JBAKAR010000008">
    <property type="protein sequence ID" value="MEL0613687.1"/>
    <property type="molecule type" value="Genomic_DNA"/>
</dbReference>
<dbReference type="InterPro" id="IPR014582">
    <property type="entry name" value="UCP033535_lipo"/>
</dbReference>
<dbReference type="PIRSF" id="PIRSF033535">
    <property type="entry name" value="UCP033535_plp"/>
    <property type="match status" value="1"/>
</dbReference>
<accession>A0ABU9G5D5</accession>
<proteinExistence type="predicted"/>
<dbReference type="PROSITE" id="PS51257">
    <property type="entry name" value="PROKAR_LIPOPROTEIN"/>
    <property type="match status" value="1"/>
</dbReference>
<evidence type="ECO:0000313" key="3">
    <source>
        <dbReference type="Proteomes" id="UP001379949"/>
    </source>
</evidence>
<keyword evidence="3" id="KW-1185">Reference proteome</keyword>
<evidence type="ECO:0000313" key="2">
    <source>
        <dbReference type="EMBL" id="MEL0613687.1"/>
    </source>
</evidence>
<dbReference type="InterPro" id="IPR036215">
    <property type="entry name" value="TM0957-like_sf"/>
</dbReference>
<evidence type="ECO:0000256" key="1">
    <source>
        <dbReference type="SAM" id="SignalP"/>
    </source>
</evidence>
<reference evidence="2 3" key="1">
    <citation type="submission" date="2024-02" db="EMBL/GenBank/DDBJ databases">
        <title>Bacteria isolated from the canopy kelp, Nereocystis luetkeana.</title>
        <authorList>
            <person name="Pfister C.A."/>
            <person name="Younker I.T."/>
            <person name="Light S.H."/>
        </authorList>
    </citation>
    <scope>NUCLEOTIDE SEQUENCE [LARGE SCALE GENOMIC DNA]</scope>
    <source>
        <strain evidence="2 3">TI.4.07</strain>
    </source>
</reference>
<dbReference type="SUPFAM" id="SSF141318">
    <property type="entry name" value="TM0957-like"/>
    <property type="match status" value="1"/>
</dbReference>
<gene>
    <name evidence="2" type="ORF">V6242_11070</name>
</gene>
<feature type="signal peptide" evidence="1">
    <location>
        <begin position="1"/>
        <end position="20"/>
    </location>
</feature>
<dbReference type="Proteomes" id="UP001379949">
    <property type="component" value="Unassembled WGS sequence"/>
</dbReference>
<organism evidence="2 3">
    <name type="scientific">Marinomonas arenicola</name>
    <dbReference type="NCBI Taxonomy" id="569601"/>
    <lineage>
        <taxon>Bacteria</taxon>
        <taxon>Pseudomonadati</taxon>
        <taxon>Pseudomonadota</taxon>
        <taxon>Gammaproteobacteria</taxon>
        <taxon>Oceanospirillales</taxon>
        <taxon>Oceanospirillaceae</taxon>
        <taxon>Marinomonas</taxon>
    </lineage>
</organism>
<comment type="caution">
    <text evidence="2">The sequence shown here is derived from an EMBL/GenBank/DDBJ whole genome shotgun (WGS) entry which is preliminary data.</text>
</comment>
<keyword evidence="1" id="KW-0732">Signal</keyword>
<sequence length="204" mass="22648">MSFKNLFHSLGLLLSLCLLTACTVTDLDENGNPIIPKDPNAVVGYEHLSLSEVADMLWAPKVLPEAKTDFVSWYHIKSQLDAQQITEKTSAFVRFNGVIDAVELGKHRGVIRLNLGDRSVDLQVGRIIKGNAIRDASKFVLFDDFKNQIRFAQISRELNKRAMTTTGTPEESWVGQKATVIAAITISDNRIRDAVPIQVNLGDQ</sequence>
<dbReference type="Pfam" id="PF10054">
    <property type="entry name" value="DUF2291"/>
    <property type="match status" value="1"/>
</dbReference>